<gene>
    <name evidence="2" type="ORF">N339_02360</name>
</gene>
<evidence type="ECO:0000256" key="1">
    <source>
        <dbReference type="SAM" id="MobiDB-lite"/>
    </source>
</evidence>
<evidence type="ECO:0000313" key="3">
    <source>
        <dbReference type="Proteomes" id="UP000053149"/>
    </source>
</evidence>
<accession>A0AAW3DKF7</accession>
<dbReference type="EMBL" id="JMFR01056028">
    <property type="protein sequence ID" value="KFU99536.1"/>
    <property type="molecule type" value="Genomic_DNA"/>
</dbReference>
<name>A0AAW3DKF7_9AVES</name>
<dbReference type="AlphaFoldDB" id="A0AAW3DKF7"/>
<comment type="caution">
    <text evidence="2">The sequence shown here is derived from an EMBL/GenBank/DDBJ whole genome shotgun (WGS) entry which is preliminary data.</text>
</comment>
<feature type="region of interest" description="Disordered" evidence="1">
    <location>
        <begin position="172"/>
        <end position="201"/>
    </location>
</feature>
<organism evidence="2 3">
    <name type="scientific">Pterocles gutturalis</name>
    <name type="common">yellow-throated sandgrouse</name>
    <dbReference type="NCBI Taxonomy" id="240206"/>
    <lineage>
        <taxon>Eukaryota</taxon>
        <taxon>Metazoa</taxon>
        <taxon>Chordata</taxon>
        <taxon>Craniata</taxon>
        <taxon>Vertebrata</taxon>
        <taxon>Euteleostomi</taxon>
        <taxon>Archelosauria</taxon>
        <taxon>Archosauria</taxon>
        <taxon>Dinosauria</taxon>
        <taxon>Saurischia</taxon>
        <taxon>Theropoda</taxon>
        <taxon>Coelurosauria</taxon>
        <taxon>Aves</taxon>
        <taxon>Neognathae</taxon>
        <taxon>Neoaves</taxon>
        <taxon>Columbimorphae</taxon>
        <taxon>Pterocliformes</taxon>
        <taxon>Pteroclidae</taxon>
        <taxon>Pterocles</taxon>
    </lineage>
</organism>
<reference evidence="2 3" key="1">
    <citation type="journal article" date="2014" name="Science">
        <title>Comparative genomics reveals insights into avian genome evolution and adaptation.</title>
        <authorList>
            <consortium name="Avian Genome Consortium"/>
            <person name="Zhang G."/>
            <person name="Li C."/>
            <person name="Li Q."/>
            <person name="Li B."/>
            <person name="Larkin D.M."/>
            <person name="Lee C."/>
            <person name="Storz J.F."/>
            <person name="Antunes A."/>
            <person name="Greenwold M.J."/>
            <person name="Meredith R.W."/>
            <person name="Odeen A."/>
            <person name="Cui J."/>
            <person name="Zhou Q."/>
            <person name="Xu L."/>
            <person name="Pan H."/>
            <person name="Wang Z."/>
            <person name="Jin L."/>
            <person name="Zhang P."/>
            <person name="Hu H."/>
            <person name="Yang W."/>
            <person name="Hu J."/>
            <person name="Xiao J."/>
            <person name="Yang Z."/>
            <person name="Liu Y."/>
            <person name="Xie Q."/>
            <person name="Yu H."/>
            <person name="Lian J."/>
            <person name="Wen P."/>
            <person name="Zhang F."/>
            <person name="Li H."/>
            <person name="Zeng Y."/>
            <person name="Xiong Z."/>
            <person name="Liu S."/>
            <person name="Zhou L."/>
            <person name="Huang Z."/>
            <person name="An N."/>
            <person name="Wang J."/>
            <person name="Zheng Q."/>
            <person name="Xiong Y."/>
            <person name="Wang G."/>
            <person name="Wang B."/>
            <person name="Wang J."/>
            <person name="Fan Y."/>
            <person name="da Fonseca R.R."/>
            <person name="Alfaro-Nunez A."/>
            <person name="Schubert M."/>
            <person name="Orlando L."/>
            <person name="Mourier T."/>
            <person name="Howard J.T."/>
            <person name="Ganapathy G."/>
            <person name="Pfenning A."/>
            <person name="Whitney O."/>
            <person name="Rivas M.V."/>
            <person name="Hara E."/>
            <person name="Smith J."/>
            <person name="Farre M."/>
            <person name="Narayan J."/>
            <person name="Slavov G."/>
            <person name="Romanov M.N."/>
            <person name="Borges R."/>
            <person name="Machado J.P."/>
            <person name="Khan I."/>
            <person name="Springer M.S."/>
            <person name="Gatesy J."/>
            <person name="Hoffmann F.G."/>
            <person name="Opazo J.C."/>
            <person name="Hastad O."/>
            <person name="Sawyer R.H."/>
            <person name="Kim H."/>
            <person name="Kim K.W."/>
            <person name="Kim H.J."/>
            <person name="Cho S."/>
            <person name="Li N."/>
            <person name="Huang Y."/>
            <person name="Bruford M.W."/>
            <person name="Zhan X."/>
            <person name="Dixon A."/>
            <person name="Bertelsen M.F."/>
            <person name="Derryberry E."/>
            <person name="Warren W."/>
            <person name="Wilson R.K."/>
            <person name="Li S."/>
            <person name="Ray D.A."/>
            <person name="Green R.E."/>
            <person name="O'Brien S.J."/>
            <person name="Griffin D."/>
            <person name="Johnson W.E."/>
            <person name="Haussler D."/>
            <person name="Ryder O.A."/>
            <person name="Willerslev E."/>
            <person name="Graves G.R."/>
            <person name="Alstrom P."/>
            <person name="Fjeldsa J."/>
            <person name="Mindell D.P."/>
            <person name="Edwards S.V."/>
            <person name="Braun E.L."/>
            <person name="Rahbek C."/>
            <person name="Burt D.W."/>
            <person name="Houde P."/>
            <person name="Zhang Y."/>
            <person name="Yang H."/>
            <person name="Wang J."/>
            <person name="Jarvis E.D."/>
            <person name="Gilbert M.T."/>
            <person name="Wang J."/>
        </authorList>
    </citation>
    <scope>NUCLEOTIDE SEQUENCE [LARGE SCALE GENOMIC DNA]</scope>
    <source>
        <strain evidence="2">BGI_N339</strain>
    </source>
</reference>
<dbReference type="Proteomes" id="UP000053149">
    <property type="component" value="Unassembled WGS sequence"/>
</dbReference>
<sequence>LLQCAKDEPESSATGDRIAAVPPTPPAVPHAGHCFPPLPLLGFPGETSPGMGRGNQVLSVGVAASGSSGTAAMSEQPAAGDEASDASLHGSGVAGLLQSVQQLLVQILQTSRQQQALLESLASDTVSHLHLLSHSLVQVGETLHQLLLRPQTHLSPLGHCVPHMPLFEGGPGVPCSPGTPHASPDHKEEPQVSPAASCTPP</sequence>
<feature type="non-terminal residue" evidence="2">
    <location>
        <position position="1"/>
    </location>
</feature>
<feature type="region of interest" description="Disordered" evidence="1">
    <location>
        <begin position="1"/>
        <end position="25"/>
    </location>
</feature>
<feature type="non-terminal residue" evidence="2">
    <location>
        <position position="201"/>
    </location>
</feature>
<proteinExistence type="predicted"/>
<keyword evidence="3" id="KW-1185">Reference proteome</keyword>
<feature type="region of interest" description="Disordered" evidence="1">
    <location>
        <begin position="68"/>
        <end position="87"/>
    </location>
</feature>
<protein>
    <submittedName>
        <fullName evidence="2">Uncharacterized protein</fullName>
    </submittedName>
</protein>
<evidence type="ECO:0000313" key="2">
    <source>
        <dbReference type="EMBL" id="KFU99536.1"/>
    </source>
</evidence>